<dbReference type="SUPFAM" id="SSF55785">
    <property type="entry name" value="PYP-like sensor domain (PAS domain)"/>
    <property type="match status" value="1"/>
</dbReference>
<dbReference type="Proteomes" id="UP001549691">
    <property type="component" value="Unassembled WGS sequence"/>
</dbReference>
<organism evidence="4 5">
    <name type="scientific">Uliginosibacterium flavum</name>
    <dbReference type="NCBI Taxonomy" id="1396831"/>
    <lineage>
        <taxon>Bacteria</taxon>
        <taxon>Pseudomonadati</taxon>
        <taxon>Pseudomonadota</taxon>
        <taxon>Betaproteobacteria</taxon>
        <taxon>Rhodocyclales</taxon>
        <taxon>Zoogloeaceae</taxon>
        <taxon>Uliginosibacterium</taxon>
    </lineage>
</organism>
<accession>A0ABV2TK91</accession>
<feature type="domain" description="Response regulatory" evidence="3">
    <location>
        <begin position="12"/>
        <end position="127"/>
    </location>
</feature>
<dbReference type="PANTHER" id="PTHR44591:SF3">
    <property type="entry name" value="RESPONSE REGULATORY DOMAIN-CONTAINING PROTEIN"/>
    <property type="match status" value="1"/>
</dbReference>
<evidence type="ECO:0000259" key="3">
    <source>
        <dbReference type="PROSITE" id="PS50110"/>
    </source>
</evidence>
<proteinExistence type="predicted"/>
<evidence type="ECO:0000313" key="4">
    <source>
        <dbReference type="EMBL" id="MET7013950.1"/>
    </source>
</evidence>
<dbReference type="PROSITE" id="PS50110">
    <property type="entry name" value="RESPONSE_REGULATORY"/>
    <property type="match status" value="1"/>
</dbReference>
<dbReference type="EMBL" id="JBEWZI010000006">
    <property type="protein sequence ID" value="MET7013950.1"/>
    <property type="molecule type" value="Genomic_DNA"/>
</dbReference>
<name>A0ABV2TK91_9RHOO</name>
<feature type="modified residue" description="4-aspartylphosphate" evidence="2">
    <location>
        <position position="62"/>
    </location>
</feature>
<keyword evidence="1 2" id="KW-0597">Phosphoprotein</keyword>
<dbReference type="PANTHER" id="PTHR44591">
    <property type="entry name" value="STRESS RESPONSE REGULATOR PROTEIN 1"/>
    <property type="match status" value="1"/>
</dbReference>
<reference evidence="4 5" key="1">
    <citation type="submission" date="2024-07" db="EMBL/GenBank/DDBJ databases">
        <title>Uliginosibacterium flavum JJ3220;KACC:17644.</title>
        <authorList>
            <person name="Kim M.K."/>
        </authorList>
    </citation>
    <scope>NUCLEOTIDE SEQUENCE [LARGE SCALE GENOMIC DNA]</scope>
    <source>
        <strain evidence="4 5">KACC:17644</strain>
    </source>
</reference>
<dbReference type="NCBIfam" id="TIGR00229">
    <property type="entry name" value="sensory_box"/>
    <property type="match status" value="1"/>
</dbReference>
<dbReference type="SMART" id="SM00448">
    <property type="entry name" value="REC"/>
    <property type="match status" value="1"/>
</dbReference>
<dbReference type="InterPro" id="IPR000014">
    <property type="entry name" value="PAS"/>
</dbReference>
<evidence type="ECO:0000256" key="2">
    <source>
        <dbReference type="PROSITE-ProRule" id="PRU00169"/>
    </source>
</evidence>
<sequence>MIISPSEILSASILIVDDQQPNISLLEQLLSEAGYTWVTSTMDPQEVCALHRKNNYDLILLDLQMPMMDGFEVMEGLKTNSGDDYLPVIVLTAQPGHKLRALQAGAKDFISKPFDLLEVKTRIRNMLEVRLLYKKLEDYNLLLEKTVMERTAELRESEARYRSLTELASDWYWEQDENMSFTKVSGPVLEMLGVRVDSLNTAAVGNAADGWNESERALLQATISARQPFLDFVFSRVNADGSLQKFQVSGEPMFNQSARFIGYRGIGVELTPKKA</sequence>
<dbReference type="InterPro" id="IPR011006">
    <property type="entry name" value="CheY-like_superfamily"/>
</dbReference>
<gene>
    <name evidence="4" type="ORF">ABXR19_07095</name>
</gene>
<dbReference type="Gene3D" id="3.40.50.2300">
    <property type="match status" value="1"/>
</dbReference>
<dbReference type="InterPro" id="IPR001789">
    <property type="entry name" value="Sig_transdc_resp-reg_receiver"/>
</dbReference>
<dbReference type="SUPFAM" id="SSF52172">
    <property type="entry name" value="CheY-like"/>
    <property type="match status" value="1"/>
</dbReference>
<dbReference type="InterPro" id="IPR035965">
    <property type="entry name" value="PAS-like_dom_sf"/>
</dbReference>
<dbReference type="CDD" id="cd17551">
    <property type="entry name" value="REC_RpfG-like"/>
    <property type="match status" value="1"/>
</dbReference>
<dbReference type="RefSeq" id="WP_354600412.1">
    <property type="nucleotide sequence ID" value="NZ_JBEWZI010000006.1"/>
</dbReference>
<evidence type="ECO:0000313" key="5">
    <source>
        <dbReference type="Proteomes" id="UP001549691"/>
    </source>
</evidence>
<dbReference type="Pfam" id="PF00072">
    <property type="entry name" value="Response_reg"/>
    <property type="match status" value="1"/>
</dbReference>
<comment type="caution">
    <text evidence="4">The sequence shown here is derived from an EMBL/GenBank/DDBJ whole genome shotgun (WGS) entry which is preliminary data.</text>
</comment>
<dbReference type="Gene3D" id="3.30.450.20">
    <property type="entry name" value="PAS domain"/>
    <property type="match status" value="1"/>
</dbReference>
<protein>
    <submittedName>
        <fullName evidence="4">Response regulator</fullName>
    </submittedName>
</protein>
<keyword evidence="5" id="KW-1185">Reference proteome</keyword>
<dbReference type="InterPro" id="IPR050595">
    <property type="entry name" value="Bact_response_regulator"/>
</dbReference>
<evidence type="ECO:0000256" key="1">
    <source>
        <dbReference type="ARBA" id="ARBA00022553"/>
    </source>
</evidence>